<feature type="domain" description="ATP-dependent DNA helicase RecG" evidence="7">
    <location>
        <begin position="315"/>
        <end position="364"/>
    </location>
</feature>
<evidence type="ECO:0000259" key="6">
    <source>
        <dbReference type="Pfam" id="PF00270"/>
    </source>
</evidence>
<dbReference type="PANTHER" id="PTHR47964">
    <property type="entry name" value="ATP-DEPENDENT DNA HELICASE HOMOLOG RECG, CHLOROPLASTIC"/>
    <property type="match status" value="1"/>
</dbReference>
<dbReference type="SUPFAM" id="SSF52540">
    <property type="entry name" value="P-loop containing nucleoside triphosphate hydrolases"/>
    <property type="match status" value="1"/>
</dbReference>
<evidence type="ECO:0000256" key="2">
    <source>
        <dbReference type="ARBA" id="ARBA00022801"/>
    </source>
</evidence>
<dbReference type="Pfam" id="PF19833">
    <property type="entry name" value="RecG_dom3_C"/>
    <property type="match status" value="1"/>
</dbReference>
<gene>
    <name evidence="8" type="ORF">HAX54_013581</name>
</gene>
<proteinExistence type="predicted"/>
<evidence type="ECO:0000259" key="7">
    <source>
        <dbReference type="Pfam" id="PF19833"/>
    </source>
</evidence>
<dbReference type="InterPro" id="IPR027417">
    <property type="entry name" value="P-loop_NTPase"/>
</dbReference>
<dbReference type="Proteomes" id="UP000823775">
    <property type="component" value="Unassembled WGS sequence"/>
</dbReference>
<evidence type="ECO:0000313" key="9">
    <source>
        <dbReference type="Proteomes" id="UP000823775"/>
    </source>
</evidence>
<dbReference type="Pfam" id="PF00270">
    <property type="entry name" value="DEAD"/>
    <property type="match status" value="1"/>
</dbReference>
<keyword evidence="3" id="KW-0067">ATP-binding</keyword>
<dbReference type="InterPro" id="IPR011545">
    <property type="entry name" value="DEAD/DEAH_box_helicase_dom"/>
</dbReference>
<keyword evidence="3" id="KW-0347">Helicase</keyword>
<evidence type="ECO:0000313" key="8">
    <source>
        <dbReference type="EMBL" id="MCD7451868.1"/>
    </source>
</evidence>
<evidence type="ECO:0000256" key="1">
    <source>
        <dbReference type="ARBA" id="ARBA00022763"/>
    </source>
</evidence>
<keyword evidence="1" id="KW-0227">DNA damage</keyword>
<feature type="domain" description="DEAD/DEAH-box helicase" evidence="6">
    <location>
        <begin position="122"/>
        <end position="234"/>
    </location>
</feature>
<keyword evidence="9" id="KW-1185">Reference proteome</keyword>
<keyword evidence="5" id="KW-0234">DNA repair</keyword>
<keyword evidence="4" id="KW-0238">DNA-binding</keyword>
<dbReference type="Gene3D" id="3.40.50.300">
    <property type="entry name" value="P-loop containing nucleotide triphosphate hydrolases"/>
    <property type="match status" value="2"/>
</dbReference>
<keyword evidence="2" id="KW-0378">Hydrolase</keyword>
<protein>
    <submittedName>
        <fullName evidence="8">Uncharacterized protein</fullName>
    </submittedName>
</protein>
<dbReference type="PANTHER" id="PTHR47964:SF1">
    <property type="entry name" value="ATP-DEPENDENT DNA HELICASE HOMOLOG RECG, CHLOROPLASTIC"/>
    <property type="match status" value="1"/>
</dbReference>
<reference evidence="8 9" key="1">
    <citation type="journal article" date="2021" name="BMC Genomics">
        <title>Datura genome reveals duplications of psychoactive alkaloid biosynthetic genes and high mutation rate following tissue culture.</title>
        <authorList>
            <person name="Rajewski A."/>
            <person name="Carter-House D."/>
            <person name="Stajich J."/>
            <person name="Litt A."/>
        </authorList>
    </citation>
    <scope>NUCLEOTIDE SEQUENCE [LARGE SCALE GENOMIC DNA]</scope>
    <source>
        <strain evidence="8">AR-01</strain>
    </source>
</reference>
<organism evidence="8 9">
    <name type="scientific">Datura stramonium</name>
    <name type="common">Jimsonweed</name>
    <name type="synonym">Common thornapple</name>
    <dbReference type="NCBI Taxonomy" id="4076"/>
    <lineage>
        <taxon>Eukaryota</taxon>
        <taxon>Viridiplantae</taxon>
        <taxon>Streptophyta</taxon>
        <taxon>Embryophyta</taxon>
        <taxon>Tracheophyta</taxon>
        <taxon>Spermatophyta</taxon>
        <taxon>Magnoliopsida</taxon>
        <taxon>eudicotyledons</taxon>
        <taxon>Gunneridae</taxon>
        <taxon>Pentapetalae</taxon>
        <taxon>asterids</taxon>
        <taxon>lamiids</taxon>
        <taxon>Solanales</taxon>
        <taxon>Solanaceae</taxon>
        <taxon>Solanoideae</taxon>
        <taxon>Datureae</taxon>
        <taxon>Datura</taxon>
    </lineage>
</organism>
<name>A0ABS8RYQ2_DATST</name>
<comment type="caution">
    <text evidence="8">The sequence shown here is derived from an EMBL/GenBank/DDBJ whole genome shotgun (WGS) entry which is preliminary data.</text>
</comment>
<dbReference type="InterPro" id="IPR045562">
    <property type="entry name" value="RecG_dom3_C"/>
</dbReference>
<accession>A0ABS8RYQ2</accession>
<keyword evidence="3" id="KW-0547">Nucleotide-binding</keyword>
<evidence type="ECO:0000256" key="5">
    <source>
        <dbReference type="ARBA" id="ARBA00023204"/>
    </source>
</evidence>
<evidence type="ECO:0000256" key="4">
    <source>
        <dbReference type="ARBA" id="ARBA00023125"/>
    </source>
</evidence>
<dbReference type="EMBL" id="JACEIK010000182">
    <property type="protein sequence ID" value="MCD7451868.1"/>
    <property type="molecule type" value="Genomic_DNA"/>
</dbReference>
<dbReference type="InterPro" id="IPR047112">
    <property type="entry name" value="RecG/Mfd"/>
</dbReference>
<sequence>MGMEVDYISLQYVYRKHAVQVSDSIKHLYCGTSSILSPSLDAYKDQSTLSSAVHLIGLHIIICLGSCFQMLEGLGTKVEKDGLLDKYRKSEFNLIKTDGWSMLTKEFLKALPYSLTPSQLRAGDVGCGKTVVAFLACLEVIDLKLPQLLWSQPSCLLFSIMSKFKLISKHGAAECKPSVALWLARHLHKGIQFGRQGLQTGDISLVIGTHSLISEKVEFSALRIAVVDEQHRFGLYNNSINSKLSSNISEDSLQGQCNYGPSYPSYVSPPIPRSLALALYGDMSLTQITSHLPPGRIPVEAFVDSKVLQVLEKSSDGFYLANMDLVIRGPGDLLGKKQSGHLPEFPIARLEVDGNIIQDAHLAALQ</sequence>
<evidence type="ECO:0000256" key="3">
    <source>
        <dbReference type="ARBA" id="ARBA00022806"/>
    </source>
</evidence>